<proteinExistence type="predicted"/>
<evidence type="ECO:0000313" key="2">
    <source>
        <dbReference type="Proteomes" id="UP000595420"/>
    </source>
</evidence>
<evidence type="ECO:0000313" key="1">
    <source>
        <dbReference type="EMBL" id="QQD73624.1"/>
    </source>
</evidence>
<name>A0A7T4WFF8_9PROT</name>
<dbReference type="InterPro" id="IPR021815">
    <property type="entry name" value="TsiV"/>
</dbReference>
<sequence>MNAGDLMKLLPYSEEGVPLLDFALIGSFFFRDGHTVERRKLLLACLERYVELCGDQLRHYVVSVGDGRTKWKAYRPDAASVISRKFIHDEGSSAEFSLTGGEELEIATPYTCIAVLSPEWKQERLHEQSFFQFRLPFDWFAHHRGNFPDLFRWFAATLQVNSGFGGLGFAVADDRNRQLAVENLIYHLAEAIPCLVVDQGYGESDFLSKGLREGNFMTAMADEWAEQLGGADKIAADLGPEFTVMRNSSGITIQAGNEPNPLGPSIYRPFPRLPDMPEEEKLRELEEQLSAPIPPTDPVTAYPLYHKLNQVLKPIRVKPEDYEWGLQNGQLLWRGEAFFDKPRTYAWFARFD</sequence>
<protein>
    <submittedName>
        <fullName evidence="1">DUF3396 domain-containing protein</fullName>
    </submittedName>
</protein>
<dbReference type="EMBL" id="CP059488">
    <property type="protein sequence ID" value="QQD73624.1"/>
    <property type="molecule type" value="Genomic_DNA"/>
</dbReference>
<organism evidence="1 2">
    <name type="scientific">Acidithiobacillus ferrivorans</name>
    <dbReference type="NCBI Taxonomy" id="160808"/>
    <lineage>
        <taxon>Bacteria</taxon>
        <taxon>Pseudomonadati</taxon>
        <taxon>Pseudomonadota</taxon>
        <taxon>Acidithiobacillia</taxon>
        <taxon>Acidithiobacillales</taxon>
        <taxon>Acidithiobacillaceae</taxon>
        <taxon>Acidithiobacillus</taxon>
    </lineage>
</organism>
<dbReference type="AlphaFoldDB" id="A0A7T4WFF8"/>
<gene>
    <name evidence="1" type="ORF">H2515_05040</name>
</gene>
<reference evidence="1 2" key="1">
    <citation type="submission" date="2020-07" db="EMBL/GenBank/DDBJ databases">
        <title>Complete genome sequence analysis of Acidithiobacillus ferrivorans XJFY6S-08 reveals extreme environmental adaptation to alpine acid mine drainage.</title>
        <authorList>
            <person name="Yan L."/>
            <person name="Ni Y."/>
        </authorList>
    </citation>
    <scope>NUCLEOTIDE SEQUENCE [LARGE SCALE GENOMIC DNA]</scope>
    <source>
        <strain evidence="1 2">XJFY6S-08</strain>
    </source>
</reference>
<dbReference type="Proteomes" id="UP000595420">
    <property type="component" value="Chromosome"/>
</dbReference>
<accession>A0A7T4WFF8</accession>
<dbReference type="RefSeq" id="WP_198661061.1">
    <property type="nucleotide sequence ID" value="NZ_CP059488.1"/>
</dbReference>
<dbReference type="Pfam" id="PF11876">
    <property type="entry name" value="TsiV"/>
    <property type="match status" value="1"/>
</dbReference>